<comment type="caution">
    <text evidence="2">The sequence shown here is derived from an EMBL/GenBank/DDBJ whole genome shotgun (WGS) entry which is preliminary data.</text>
</comment>
<evidence type="ECO:0000313" key="3">
    <source>
        <dbReference type="Proteomes" id="UP000078003"/>
    </source>
</evidence>
<dbReference type="Proteomes" id="UP000078003">
    <property type="component" value="Unassembled WGS sequence"/>
</dbReference>
<evidence type="ECO:0000256" key="1">
    <source>
        <dbReference type="SAM" id="Phobius"/>
    </source>
</evidence>
<feature type="transmembrane region" description="Helical" evidence="1">
    <location>
        <begin position="73"/>
        <end position="94"/>
    </location>
</feature>
<keyword evidence="1" id="KW-0472">Membrane</keyword>
<accession>A0A1A9RDR9</accession>
<dbReference type="AlphaFoldDB" id="A0A1A9RDR9"/>
<protein>
    <submittedName>
        <fullName evidence="2">Uncharacterized protein</fullName>
    </submittedName>
</protein>
<keyword evidence="1" id="KW-0812">Transmembrane</keyword>
<reference evidence="3" key="1">
    <citation type="submission" date="2016-05" db="EMBL/GenBank/DDBJ databases">
        <title>Draft genome of Corynebacterium afermentans subsp. afermentans LCDC 88199T.</title>
        <authorList>
            <person name="Bernier A.-M."/>
            <person name="Bernard K."/>
        </authorList>
    </citation>
    <scope>NUCLEOTIDE SEQUENCE [LARGE SCALE GENOMIC DNA]</scope>
    <source>
        <strain evidence="3">NML01-0328</strain>
    </source>
</reference>
<keyword evidence="1" id="KW-1133">Transmembrane helix</keyword>
<evidence type="ECO:0000313" key="2">
    <source>
        <dbReference type="EMBL" id="OAM16313.1"/>
    </source>
</evidence>
<proteinExistence type="predicted"/>
<organism evidence="2 3">
    <name type="scientific">Eikenella corrodens</name>
    <dbReference type="NCBI Taxonomy" id="539"/>
    <lineage>
        <taxon>Bacteria</taxon>
        <taxon>Pseudomonadati</taxon>
        <taxon>Pseudomonadota</taxon>
        <taxon>Betaproteobacteria</taxon>
        <taxon>Neisseriales</taxon>
        <taxon>Neisseriaceae</taxon>
        <taxon>Eikenella</taxon>
    </lineage>
</organism>
<dbReference type="EMBL" id="LXSF01000006">
    <property type="protein sequence ID" value="OAM16313.1"/>
    <property type="molecule type" value="Genomic_DNA"/>
</dbReference>
<sequence length="95" mass="10957">MLRHQQIMLLLSVLVLKLQAVQARPLVMMPKLADGRLWPMVVLLMQPAHLRLQLARKPLLQLAILLQSVPRLLLMWVQLPLLPIPVQLLVLVLWL</sequence>
<gene>
    <name evidence="2" type="ORF">A7P85_06245</name>
</gene>
<name>A0A1A9RDR9_EIKCO</name>